<dbReference type="STRING" id="98765.A0A2R6S461"/>
<reference evidence="8 9" key="1">
    <citation type="submission" date="2018-02" db="EMBL/GenBank/DDBJ databases">
        <title>Genome sequence of the basidiomycete white-rot fungus Phlebia centrifuga.</title>
        <authorList>
            <person name="Granchi Z."/>
            <person name="Peng M."/>
            <person name="de Vries R.P."/>
            <person name="Hilden K."/>
            <person name="Makela M.R."/>
            <person name="Grigoriev I."/>
            <person name="Riley R."/>
        </authorList>
    </citation>
    <scope>NUCLEOTIDE SEQUENCE [LARGE SCALE GENOMIC DNA]</scope>
    <source>
        <strain evidence="8 9">FBCC195</strain>
    </source>
</reference>
<feature type="region of interest" description="Disordered" evidence="6">
    <location>
        <begin position="194"/>
        <end position="217"/>
    </location>
</feature>
<feature type="compositionally biased region" description="Polar residues" evidence="6">
    <location>
        <begin position="245"/>
        <end position="255"/>
    </location>
</feature>
<feature type="compositionally biased region" description="Low complexity" evidence="6">
    <location>
        <begin position="271"/>
        <end position="308"/>
    </location>
</feature>
<dbReference type="GO" id="GO:0006355">
    <property type="term" value="P:regulation of DNA-templated transcription"/>
    <property type="evidence" value="ECO:0007669"/>
    <property type="project" value="InterPro"/>
</dbReference>
<proteinExistence type="inferred from homology"/>
<organism evidence="8 9">
    <name type="scientific">Hermanssonia centrifuga</name>
    <dbReference type="NCBI Taxonomy" id="98765"/>
    <lineage>
        <taxon>Eukaryota</taxon>
        <taxon>Fungi</taxon>
        <taxon>Dikarya</taxon>
        <taxon>Basidiomycota</taxon>
        <taxon>Agaricomycotina</taxon>
        <taxon>Agaricomycetes</taxon>
        <taxon>Polyporales</taxon>
        <taxon>Meruliaceae</taxon>
        <taxon>Hermanssonia</taxon>
    </lineage>
</organism>
<dbReference type="Gene3D" id="1.10.10.60">
    <property type="entry name" value="Homeodomain-like"/>
    <property type="match status" value="1"/>
</dbReference>
<evidence type="ECO:0000259" key="7">
    <source>
        <dbReference type="PROSITE" id="PS50071"/>
    </source>
</evidence>
<protein>
    <recommendedName>
        <fullName evidence="7">Homeobox domain-containing protein</fullName>
    </recommendedName>
</protein>
<feature type="region of interest" description="Disordered" evidence="6">
    <location>
        <begin position="1"/>
        <end position="92"/>
    </location>
</feature>
<feature type="region of interest" description="Disordered" evidence="6">
    <location>
        <begin position="108"/>
        <end position="151"/>
    </location>
</feature>
<dbReference type="InterPro" id="IPR050224">
    <property type="entry name" value="TALE_homeobox"/>
</dbReference>
<evidence type="ECO:0000256" key="2">
    <source>
        <dbReference type="ARBA" id="ARBA00023125"/>
    </source>
</evidence>
<evidence type="ECO:0000256" key="6">
    <source>
        <dbReference type="SAM" id="MobiDB-lite"/>
    </source>
</evidence>
<dbReference type="GO" id="GO:0003677">
    <property type="term" value="F:DNA binding"/>
    <property type="evidence" value="ECO:0007669"/>
    <property type="project" value="UniProtKB-UniRule"/>
</dbReference>
<feature type="compositionally biased region" description="Low complexity" evidence="6">
    <location>
        <begin position="19"/>
        <end position="33"/>
    </location>
</feature>
<dbReference type="PROSITE" id="PS50071">
    <property type="entry name" value="HOMEOBOX_2"/>
    <property type="match status" value="1"/>
</dbReference>
<dbReference type="InterPro" id="IPR001356">
    <property type="entry name" value="HD"/>
</dbReference>
<evidence type="ECO:0000256" key="3">
    <source>
        <dbReference type="ARBA" id="ARBA00023155"/>
    </source>
</evidence>
<dbReference type="InterPro" id="IPR008422">
    <property type="entry name" value="KN_HD"/>
</dbReference>
<feature type="compositionally biased region" description="Polar residues" evidence="6">
    <location>
        <begin position="60"/>
        <end position="72"/>
    </location>
</feature>
<feature type="region of interest" description="Disordered" evidence="6">
    <location>
        <begin position="238"/>
        <end position="322"/>
    </location>
</feature>
<comment type="similarity">
    <text evidence="1">Belongs to the TALE/M-ATYP homeobox family.</text>
</comment>
<feature type="region of interest" description="Disordered" evidence="6">
    <location>
        <begin position="506"/>
        <end position="563"/>
    </location>
</feature>
<evidence type="ECO:0000256" key="1">
    <source>
        <dbReference type="ARBA" id="ARBA00005800"/>
    </source>
</evidence>
<dbReference type="SUPFAM" id="SSF46689">
    <property type="entry name" value="Homeodomain-like"/>
    <property type="match status" value="1"/>
</dbReference>
<feature type="compositionally biased region" description="Polar residues" evidence="6">
    <location>
        <begin position="1"/>
        <end position="11"/>
    </location>
</feature>
<feature type="compositionally biased region" description="Polar residues" evidence="6">
    <location>
        <begin position="534"/>
        <end position="551"/>
    </location>
</feature>
<dbReference type="GO" id="GO:0005634">
    <property type="term" value="C:nucleus"/>
    <property type="evidence" value="ECO:0007669"/>
    <property type="project" value="UniProtKB-SubCell"/>
</dbReference>
<feature type="domain" description="Homeobox" evidence="7">
    <location>
        <begin position="311"/>
        <end position="374"/>
    </location>
</feature>
<keyword evidence="3 5" id="KW-0371">Homeobox</keyword>
<keyword evidence="4 5" id="KW-0539">Nucleus</keyword>
<sequence>MSRSHTPQSSDVELDYSTRRMSSSAASDSSLQSRPDKRAFDFSPSASPIPKKSRPEVTVDPQSWSPQPATNVDQEDRSDFSSNSPRVQLPSIASTFLDRYGDRRASLPTILSEDSRLRLPTPAFHRPSQSSSGLVPFQFPESSDNKRPPLAANTQLEPYSEYSLPNTAVSSSSSFSFPGGSPSSGISTSDCNWTHIIRPNSTPGQIPGTHSPNIKYDENYRHSISGQLYGGVTRISGQHHHLNSSDRSASRNSLGPSIKTEGDWTFPSDFSMSPPSGAPSMSSSSAPAISVTSSPQRSPQAQAPAASSLVERPPRKRGKLPKPVTDFLKDWLHRHSDHPYPSEEEKKQLCHATGLSMSQVSNWMINARRRILAPAHRAAAGPTTNTPYATQTGRSVLDTGRRASMPDSALALYHPMSLQSLPEYSLPSSTRHLVGISRSMSSSHATVGSLSSTGGHGHHPYNMDSSYAQNRLSYGAGGALHPSQHVNNGSSSYLSVPLSAPASMSNPNPFLSSSQQQSLYQTGNGYGSRVMTPESHTSQARYTFPDTNHSVSPGPGSGYNTPH</sequence>
<feature type="compositionally biased region" description="Low complexity" evidence="6">
    <location>
        <begin position="511"/>
        <end position="521"/>
    </location>
</feature>
<feature type="DNA-binding region" description="Homeobox" evidence="5">
    <location>
        <begin position="313"/>
        <end position="375"/>
    </location>
</feature>
<feature type="compositionally biased region" description="Polar residues" evidence="6">
    <location>
        <begin position="80"/>
        <end position="92"/>
    </location>
</feature>
<dbReference type="SMART" id="SM00389">
    <property type="entry name" value="HOX"/>
    <property type="match status" value="1"/>
</dbReference>
<dbReference type="Proteomes" id="UP000186601">
    <property type="component" value="Unassembled WGS sequence"/>
</dbReference>
<gene>
    <name evidence="8" type="ORF">PHLCEN_2v1110</name>
</gene>
<comment type="caution">
    <text evidence="8">The sequence shown here is derived from an EMBL/GenBank/DDBJ whole genome shotgun (WGS) entry which is preliminary data.</text>
</comment>
<feature type="compositionally biased region" description="Polar residues" evidence="6">
    <location>
        <begin position="444"/>
        <end position="453"/>
    </location>
</feature>
<accession>A0A2R6S461</accession>
<evidence type="ECO:0000313" key="8">
    <source>
        <dbReference type="EMBL" id="PSS37071.1"/>
    </source>
</evidence>
<dbReference type="EMBL" id="MLYV02000084">
    <property type="protein sequence ID" value="PSS37071.1"/>
    <property type="molecule type" value="Genomic_DNA"/>
</dbReference>
<evidence type="ECO:0000256" key="5">
    <source>
        <dbReference type="PROSITE-ProRule" id="PRU00108"/>
    </source>
</evidence>
<feature type="compositionally biased region" description="Polar residues" evidence="6">
    <location>
        <begin position="199"/>
        <end position="212"/>
    </location>
</feature>
<name>A0A2R6S461_9APHY</name>
<dbReference type="InterPro" id="IPR009057">
    <property type="entry name" value="Homeodomain-like_sf"/>
</dbReference>
<dbReference type="CDD" id="cd00086">
    <property type="entry name" value="homeodomain"/>
    <property type="match status" value="1"/>
</dbReference>
<keyword evidence="2 5" id="KW-0238">DNA-binding</keyword>
<evidence type="ECO:0000313" key="9">
    <source>
        <dbReference type="Proteomes" id="UP000186601"/>
    </source>
</evidence>
<dbReference type="PANTHER" id="PTHR11850">
    <property type="entry name" value="HOMEOBOX PROTEIN TRANSCRIPTION FACTORS"/>
    <property type="match status" value="1"/>
</dbReference>
<comment type="subcellular location">
    <subcellularLocation>
        <location evidence="5">Nucleus</location>
    </subcellularLocation>
</comment>
<dbReference type="Pfam" id="PF05920">
    <property type="entry name" value="Homeobox_KN"/>
    <property type="match status" value="1"/>
</dbReference>
<keyword evidence="9" id="KW-1185">Reference proteome</keyword>
<dbReference type="AlphaFoldDB" id="A0A2R6S461"/>
<dbReference type="OrthoDB" id="10056939at2759"/>
<evidence type="ECO:0000256" key="4">
    <source>
        <dbReference type="ARBA" id="ARBA00023242"/>
    </source>
</evidence>
<feature type="region of interest" description="Disordered" evidence="6">
    <location>
        <begin position="444"/>
        <end position="464"/>
    </location>
</feature>